<dbReference type="CDD" id="cd02440">
    <property type="entry name" value="AdoMet_MTases"/>
    <property type="match status" value="1"/>
</dbReference>
<evidence type="ECO:0000256" key="3">
    <source>
        <dbReference type="ARBA" id="ARBA00022691"/>
    </source>
</evidence>
<dbReference type="Proteomes" id="UP000182130">
    <property type="component" value="Unassembled WGS sequence"/>
</dbReference>
<protein>
    <submittedName>
        <fullName evidence="5">Methyltransferase domain-containing protein</fullName>
    </submittedName>
</protein>
<dbReference type="RefSeq" id="WP_074590985.1">
    <property type="nucleotide sequence ID" value="NZ_FNEI01000017.1"/>
</dbReference>
<dbReference type="SUPFAM" id="SSF53335">
    <property type="entry name" value="S-adenosyl-L-methionine-dependent methyltransferases"/>
    <property type="match status" value="1"/>
</dbReference>
<name>A0A1G8WRH2_9MICC</name>
<keyword evidence="3" id="KW-0949">S-adenosyl-L-methionine</keyword>
<organism evidence="5 6">
    <name type="scientific">Arthrobacter cupressi</name>
    <dbReference type="NCBI Taxonomy" id="1045773"/>
    <lineage>
        <taxon>Bacteria</taxon>
        <taxon>Bacillati</taxon>
        <taxon>Actinomycetota</taxon>
        <taxon>Actinomycetes</taxon>
        <taxon>Micrococcales</taxon>
        <taxon>Micrococcaceae</taxon>
        <taxon>Arthrobacter</taxon>
    </lineage>
</organism>
<accession>A0A1G8WRH2</accession>
<dbReference type="AlphaFoldDB" id="A0A1G8WRH2"/>
<dbReference type="STRING" id="1045773.SAMN05216555_11734"/>
<reference evidence="6" key="1">
    <citation type="submission" date="2016-10" db="EMBL/GenBank/DDBJ databases">
        <authorList>
            <person name="Varghese N."/>
            <person name="Submissions S."/>
        </authorList>
    </citation>
    <scope>NUCLEOTIDE SEQUENCE [LARGE SCALE GENOMIC DNA]</scope>
    <source>
        <strain evidence="6">CGMCC 1.10783</strain>
    </source>
</reference>
<dbReference type="GO" id="GO:0032259">
    <property type="term" value="P:methylation"/>
    <property type="evidence" value="ECO:0007669"/>
    <property type="project" value="UniProtKB-KW"/>
</dbReference>
<dbReference type="EMBL" id="FNEI01000017">
    <property type="protein sequence ID" value="SDJ80979.1"/>
    <property type="molecule type" value="Genomic_DNA"/>
</dbReference>
<evidence type="ECO:0000256" key="2">
    <source>
        <dbReference type="ARBA" id="ARBA00022679"/>
    </source>
</evidence>
<keyword evidence="6" id="KW-1185">Reference proteome</keyword>
<evidence type="ECO:0000256" key="1">
    <source>
        <dbReference type="ARBA" id="ARBA00022603"/>
    </source>
</evidence>
<feature type="domain" description="Methyltransferase" evidence="4">
    <location>
        <begin position="67"/>
        <end position="159"/>
    </location>
</feature>
<evidence type="ECO:0000313" key="5">
    <source>
        <dbReference type="EMBL" id="SDJ80979.1"/>
    </source>
</evidence>
<evidence type="ECO:0000259" key="4">
    <source>
        <dbReference type="Pfam" id="PF13649"/>
    </source>
</evidence>
<dbReference type="InterPro" id="IPR041698">
    <property type="entry name" value="Methyltransf_25"/>
</dbReference>
<sequence length="239" mass="26563">MTTFASFLREREGSLTEQMDRPDCDPDRLRRSYARFPLVNFLVAAWGRNYTRRIRPLLSGSTPLTLLDLGCGGGELVRRLVRRAARDGLLLEATGADPDPRAHAFATSRPAHDGVTYLRADSTELLTGGRQYDVVVSNHVLHHLSAAELAAMLSDSERLARRLVLHNDLRRSRLAYLLFLAGFWPLGPGSYIHTDGLASIRRSYTQAELRAIVPPGWQVVRNGAWHLLLVYRPPGGGSA</sequence>
<evidence type="ECO:0000313" key="6">
    <source>
        <dbReference type="Proteomes" id="UP000182130"/>
    </source>
</evidence>
<dbReference type="PANTHER" id="PTHR43464:SF19">
    <property type="entry name" value="UBIQUINONE BIOSYNTHESIS O-METHYLTRANSFERASE, MITOCHONDRIAL"/>
    <property type="match status" value="1"/>
</dbReference>
<keyword evidence="1 5" id="KW-0489">Methyltransferase</keyword>
<dbReference type="GO" id="GO:0008168">
    <property type="term" value="F:methyltransferase activity"/>
    <property type="evidence" value="ECO:0007669"/>
    <property type="project" value="UniProtKB-KW"/>
</dbReference>
<gene>
    <name evidence="5" type="ORF">SAMN05216555_11734</name>
</gene>
<dbReference type="OrthoDB" id="9800454at2"/>
<dbReference type="NCBIfam" id="NF004851">
    <property type="entry name" value="PRK06202.1"/>
    <property type="match status" value="1"/>
</dbReference>
<keyword evidence="2 5" id="KW-0808">Transferase</keyword>
<proteinExistence type="predicted"/>
<dbReference type="Gene3D" id="3.40.50.150">
    <property type="entry name" value="Vaccinia Virus protein VP39"/>
    <property type="match status" value="1"/>
</dbReference>
<dbReference type="Pfam" id="PF13649">
    <property type="entry name" value="Methyltransf_25"/>
    <property type="match status" value="1"/>
</dbReference>
<dbReference type="InterPro" id="IPR029063">
    <property type="entry name" value="SAM-dependent_MTases_sf"/>
</dbReference>
<dbReference type="PANTHER" id="PTHR43464">
    <property type="entry name" value="METHYLTRANSFERASE"/>
    <property type="match status" value="1"/>
</dbReference>